<dbReference type="NCBIfam" id="NF041646">
    <property type="entry name" value="VC0807_fam"/>
    <property type="match status" value="1"/>
</dbReference>
<sequence length="213" mass="23615">MKNSFRGLIISLVVTAAVPYLLFLLLTQQMHMQELLALGVISMVPLLYTLKELIGKRSLDIIGLISLADIVVSIVLLLLVHNAQLYIATSSLLQGVFGIICFLSLFFSKPFMFYVIRQFATGNDPEKVAQFNQRWQQGSSSMRHSHRVLTVFWGSAFLLNFLSTAIFACTLPLSVAVGVTKAFPICVVALAMFGTVNYIRRQKAARAAMTHQA</sequence>
<feature type="transmembrane region" description="Helical" evidence="1">
    <location>
        <begin position="62"/>
        <end position="80"/>
    </location>
</feature>
<keyword evidence="1" id="KW-1133">Transmembrane helix</keyword>
<organism evidence="2 3">
    <name type="scientific">Thermosporothrix hazakensis</name>
    <dbReference type="NCBI Taxonomy" id="644383"/>
    <lineage>
        <taxon>Bacteria</taxon>
        <taxon>Bacillati</taxon>
        <taxon>Chloroflexota</taxon>
        <taxon>Ktedonobacteria</taxon>
        <taxon>Ktedonobacterales</taxon>
        <taxon>Thermosporotrichaceae</taxon>
        <taxon>Thermosporothrix</taxon>
    </lineage>
</organism>
<keyword evidence="1" id="KW-0812">Transmembrane</keyword>
<proteinExistence type="predicted"/>
<keyword evidence="1" id="KW-0472">Membrane</keyword>
<feature type="transmembrane region" description="Helical" evidence="1">
    <location>
        <begin position="7"/>
        <end position="26"/>
    </location>
</feature>
<gene>
    <name evidence="2" type="ORF">EI42_01831</name>
</gene>
<dbReference type="OrthoDB" id="160350at2"/>
<dbReference type="RefSeq" id="WP_111321060.1">
    <property type="nucleotide sequence ID" value="NZ_BIFX01000002.1"/>
</dbReference>
<name>A0A326UAX7_THEHA</name>
<evidence type="ECO:0000313" key="3">
    <source>
        <dbReference type="Proteomes" id="UP000248806"/>
    </source>
</evidence>
<comment type="caution">
    <text evidence="2">The sequence shown here is derived from an EMBL/GenBank/DDBJ whole genome shotgun (WGS) entry which is preliminary data.</text>
</comment>
<dbReference type="EMBL" id="QKUF01000004">
    <property type="protein sequence ID" value="PZW32739.1"/>
    <property type="molecule type" value="Genomic_DNA"/>
</dbReference>
<protein>
    <recommendedName>
        <fullName evidence="4">Intracellular septation protein A</fullName>
    </recommendedName>
</protein>
<dbReference type="Proteomes" id="UP000248806">
    <property type="component" value="Unassembled WGS sequence"/>
</dbReference>
<keyword evidence="3" id="KW-1185">Reference proteome</keyword>
<reference evidence="2 3" key="1">
    <citation type="submission" date="2018-06" db="EMBL/GenBank/DDBJ databases">
        <title>Genomic Encyclopedia of Archaeal and Bacterial Type Strains, Phase II (KMG-II): from individual species to whole genera.</title>
        <authorList>
            <person name="Goeker M."/>
        </authorList>
    </citation>
    <scope>NUCLEOTIDE SEQUENCE [LARGE SCALE GENOMIC DNA]</scope>
    <source>
        <strain evidence="2 3">ATCC BAA-1881</strain>
    </source>
</reference>
<accession>A0A326UAX7</accession>
<evidence type="ECO:0000313" key="2">
    <source>
        <dbReference type="EMBL" id="PZW32739.1"/>
    </source>
</evidence>
<feature type="transmembrane region" description="Helical" evidence="1">
    <location>
        <begin position="86"/>
        <end position="107"/>
    </location>
</feature>
<feature type="transmembrane region" description="Helical" evidence="1">
    <location>
        <begin position="151"/>
        <end position="176"/>
    </location>
</feature>
<evidence type="ECO:0000256" key="1">
    <source>
        <dbReference type="SAM" id="Phobius"/>
    </source>
</evidence>
<feature type="transmembrane region" description="Helical" evidence="1">
    <location>
        <begin position="182"/>
        <end position="199"/>
    </location>
</feature>
<evidence type="ECO:0008006" key="4">
    <source>
        <dbReference type="Google" id="ProtNLM"/>
    </source>
</evidence>
<feature type="transmembrane region" description="Helical" evidence="1">
    <location>
        <begin position="32"/>
        <end position="50"/>
    </location>
</feature>
<dbReference type="AlphaFoldDB" id="A0A326UAX7"/>